<evidence type="ECO:0000256" key="7">
    <source>
        <dbReference type="ARBA" id="ARBA00022777"/>
    </source>
</evidence>
<name>A0ABS6AXQ2_9NOCA</name>
<sequence length="295" mass="30439">MTGSVLLVTNPLSGHGRGSAAAAEAAARLRQRGAEVTEVSGATAAESLRLVRDRLSGDQRPDAVVCAGGDGLVCLVLQALAGTGVPLGLVPGGTGNDLAREFGVPQHDPIAAADIVCNRSVRDIDLGEVHGTLRFATVAGTGFDARVTLRANRMRYPRGPLRYSVAALAELARGLAVPYRIELSDATIVETEAIMVAVGNTRTYGGGMMICPDAVVDDGLLDLTVVGAMSRREMLRMLPALSSGKRIDHPAISQYRAAEITLTAPGAPVTADGDPAGALPAHFRALPGAQPVIVP</sequence>
<dbReference type="InterPro" id="IPR045540">
    <property type="entry name" value="YegS/DAGK_C"/>
</dbReference>
<dbReference type="Pfam" id="PF00781">
    <property type="entry name" value="DAGK_cat"/>
    <property type="match status" value="1"/>
</dbReference>
<dbReference type="Proteomes" id="UP000733379">
    <property type="component" value="Unassembled WGS sequence"/>
</dbReference>
<keyword evidence="4 14" id="KW-0808">Transferase</keyword>
<evidence type="ECO:0000256" key="8">
    <source>
        <dbReference type="ARBA" id="ARBA00022840"/>
    </source>
</evidence>
<reference evidence="14 15" key="1">
    <citation type="submission" date="2021-06" db="EMBL/GenBank/DDBJ databases">
        <title>Actinomycetes sequencing.</title>
        <authorList>
            <person name="Shan Q."/>
        </authorList>
    </citation>
    <scope>NUCLEOTIDE SEQUENCE [LARGE SCALE GENOMIC DNA]</scope>
    <source>
        <strain evidence="14 15">NEAU-G5</strain>
    </source>
</reference>
<keyword evidence="10" id="KW-0443">Lipid metabolism</keyword>
<keyword evidence="5" id="KW-0479">Metal-binding</keyword>
<dbReference type="PANTHER" id="PTHR12358:SF106">
    <property type="entry name" value="LIPID KINASE YEGS"/>
    <property type="match status" value="1"/>
</dbReference>
<comment type="cofactor">
    <cofactor evidence="1">
        <name>Mg(2+)</name>
        <dbReference type="ChEBI" id="CHEBI:18420"/>
    </cofactor>
</comment>
<dbReference type="Pfam" id="PF19279">
    <property type="entry name" value="YegS_C"/>
    <property type="match status" value="1"/>
</dbReference>
<evidence type="ECO:0000256" key="11">
    <source>
        <dbReference type="ARBA" id="ARBA00023209"/>
    </source>
</evidence>
<evidence type="ECO:0000313" key="14">
    <source>
        <dbReference type="EMBL" id="MBU3062799.1"/>
    </source>
</evidence>
<dbReference type="Gene3D" id="3.40.50.10330">
    <property type="entry name" value="Probable inorganic polyphosphate/atp-NAD kinase, domain 1"/>
    <property type="match status" value="1"/>
</dbReference>
<dbReference type="PROSITE" id="PS50146">
    <property type="entry name" value="DAGK"/>
    <property type="match status" value="1"/>
</dbReference>
<evidence type="ECO:0000256" key="5">
    <source>
        <dbReference type="ARBA" id="ARBA00022723"/>
    </source>
</evidence>
<evidence type="ECO:0000259" key="13">
    <source>
        <dbReference type="PROSITE" id="PS50146"/>
    </source>
</evidence>
<dbReference type="InterPro" id="IPR005218">
    <property type="entry name" value="Diacylglycerol/lipid_kinase"/>
</dbReference>
<keyword evidence="8" id="KW-0067">ATP-binding</keyword>
<keyword evidence="3" id="KW-0444">Lipid biosynthesis</keyword>
<proteinExistence type="inferred from homology"/>
<evidence type="ECO:0000256" key="2">
    <source>
        <dbReference type="ARBA" id="ARBA00005983"/>
    </source>
</evidence>
<evidence type="ECO:0000256" key="6">
    <source>
        <dbReference type="ARBA" id="ARBA00022741"/>
    </source>
</evidence>
<comment type="caution">
    <text evidence="14">The sequence shown here is derived from an EMBL/GenBank/DDBJ whole genome shotgun (WGS) entry which is preliminary data.</text>
</comment>
<keyword evidence="7 14" id="KW-0418">Kinase</keyword>
<dbReference type="InterPro" id="IPR017438">
    <property type="entry name" value="ATP-NAD_kinase_N"/>
</dbReference>
<keyword evidence="6" id="KW-0547">Nucleotide-binding</keyword>
<evidence type="ECO:0000256" key="12">
    <source>
        <dbReference type="ARBA" id="ARBA00023264"/>
    </source>
</evidence>
<dbReference type="NCBIfam" id="TIGR00147">
    <property type="entry name" value="YegS/Rv2252/BmrU family lipid kinase"/>
    <property type="match status" value="1"/>
</dbReference>
<dbReference type="InterPro" id="IPR001206">
    <property type="entry name" value="Diacylglycerol_kinase_cat_dom"/>
</dbReference>
<dbReference type="RefSeq" id="WP_215917682.1">
    <property type="nucleotide sequence ID" value="NZ_JAHKNI010000004.1"/>
</dbReference>
<dbReference type="SUPFAM" id="SSF111331">
    <property type="entry name" value="NAD kinase/diacylglycerol kinase-like"/>
    <property type="match status" value="1"/>
</dbReference>
<evidence type="ECO:0000256" key="3">
    <source>
        <dbReference type="ARBA" id="ARBA00022516"/>
    </source>
</evidence>
<dbReference type="Gene3D" id="2.60.200.40">
    <property type="match status" value="1"/>
</dbReference>
<keyword evidence="11" id="KW-0594">Phospholipid biosynthesis</keyword>
<dbReference type="NCBIfam" id="NF008882">
    <property type="entry name" value="PRK11914.1"/>
    <property type="match status" value="1"/>
</dbReference>
<dbReference type="InterPro" id="IPR016064">
    <property type="entry name" value="NAD/diacylglycerol_kinase_sf"/>
</dbReference>
<gene>
    <name evidence="14" type="ORF">KO481_14870</name>
</gene>
<keyword evidence="12" id="KW-1208">Phospholipid metabolism</keyword>
<dbReference type="SMART" id="SM00046">
    <property type="entry name" value="DAGKc"/>
    <property type="match status" value="1"/>
</dbReference>
<dbReference type="EC" id="2.7.1.107" evidence="14"/>
<evidence type="ECO:0000313" key="15">
    <source>
        <dbReference type="Proteomes" id="UP000733379"/>
    </source>
</evidence>
<dbReference type="PANTHER" id="PTHR12358">
    <property type="entry name" value="SPHINGOSINE KINASE"/>
    <property type="match status" value="1"/>
</dbReference>
<dbReference type="InterPro" id="IPR050187">
    <property type="entry name" value="Lipid_Phosphate_FormReg"/>
</dbReference>
<evidence type="ECO:0000256" key="10">
    <source>
        <dbReference type="ARBA" id="ARBA00023098"/>
    </source>
</evidence>
<dbReference type="GO" id="GO:0004143">
    <property type="term" value="F:ATP-dependent diacylglycerol kinase activity"/>
    <property type="evidence" value="ECO:0007669"/>
    <property type="project" value="UniProtKB-EC"/>
</dbReference>
<feature type="domain" description="DAGKc" evidence="13">
    <location>
        <begin position="1"/>
        <end position="133"/>
    </location>
</feature>
<dbReference type="EMBL" id="JAHKNI010000004">
    <property type="protein sequence ID" value="MBU3062799.1"/>
    <property type="molecule type" value="Genomic_DNA"/>
</dbReference>
<evidence type="ECO:0000256" key="1">
    <source>
        <dbReference type="ARBA" id="ARBA00001946"/>
    </source>
</evidence>
<evidence type="ECO:0000256" key="4">
    <source>
        <dbReference type="ARBA" id="ARBA00022679"/>
    </source>
</evidence>
<evidence type="ECO:0000256" key="9">
    <source>
        <dbReference type="ARBA" id="ARBA00022842"/>
    </source>
</evidence>
<keyword evidence="9" id="KW-0460">Magnesium</keyword>
<accession>A0ABS6AXQ2</accession>
<keyword evidence="15" id="KW-1185">Reference proteome</keyword>
<protein>
    <submittedName>
        <fullName evidence="14">Diacylglycerol kinase</fullName>
        <ecNumber evidence="14">2.7.1.107</ecNumber>
    </submittedName>
</protein>
<comment type="similarity">
    <text evidence="2">Belongs to the diacylglycerol/lipid kinase family.</text>
</comment>
<organism evidence="14 15">
    <name type="scientific">Nocardia albiluteola</name>
    <dbReference type="NCBI Taxonomy" id="2842303"/>
    <lineage>
        <taxon>Bacteria</taxon>
        <taxon>Bacillati</taxon>
        <taxon>Actinomycetota</taxon>
        <taxon>Actinomycetes</taxon>
        <taxon>Mycobacteriales</taxon>
        <taxon>Nocardiaceae</taxon>
        <taxon>Nocardia</taxon>
    </lineage>
</organism>